<reference evidence="2 3" key="1">
    <citation type="journal article" date="2019" name="Commun. Biol.">
        <title>The bagworm genome reveals a unique fibroin gene that provides high tensile strength.</title>
        <authorList>
            <person name="Kono N."/>
            <person name="Nakamura H."/>
            <person name="Ohtoshi R."/>
            <person name="Tomita M."/>
            <person name="Numata K."/>
            <person name="Arakawa K."/>
        </authorList>
    </citation>
    <scope>NUCLEOTIDE SEQUENCE [LARGE SCALE GENOMIC DNA]</scope>
</reference>
<protein>
    <submittedName>
        <fullName evidence="2">Uncharacterized protein</fullName>
    </submittedName>
</protein>
<organism evidence="2 3">
    <name type="scientific">Eumeta variegata</name>
    <name type="common">Bagworm moth</name>
    <name type="synonym">Eumeta japonica</name>
    <dbReference type="NCBI Taxonomy" id="151549"/>
    <lineage>
        <taxon>Eukaryota</taxon>
        <taxon>Metazoa</taxon>
        <taxon>Ecdysozoa</taxon>
        <taxon>Arthropoda</taxon>
        <taxon>Hexapoda</taxon>
        <taxon>Insecta</taxon>
        <taxon>Pterygota</taxon>
        <taxon>Neoptera</taxon>
        <taxon>Endopterygota</taxon>
        <taxon>Lepidoptera</taxon>
        <taxon>Glossata</taxon>
        <taxon>Ditrysia</taxon>
        <taxon>Tineoidea</taxon>
        <taxon>Psychidae</taxon>
        <taxon>Oiketicinae</taxon>
        <taxon>Eumeta</taxon>
    </lineage>
</organism>
<accession>A0A4C1XAM5</accession>
<evidence type="ECO:0000313" key="3">
    <source>
        <dbReference type="Proteomes" id="UP000299102"/>
    </source>
</evidence>
<gene>
    <name evidence="2" type="ORF">EVAR_80761_1</name>
</gene>
<name>A0A4C1XAM5_EUMVA</name>
<sequence>MHNRDARKFHELRVCGYSVARACFNFGASADNDIAGSCRRDASRVGAGRPDGSARARQRISDGSSVVNNIALEPEYAGFDPHHGRSAN</sequence>
<keyword evidence="3" id="KW-1185">Reference proteome</keyword>
<dbReference type="AlphaFoldDB" id="A0A4C1XAM5"/>
<proteinExistence type="predicted"/>
<evidence type="ECO:0000256" key="1">
    <source>
        <dbReference type="SAM" id="MobiDB-lite"/>
    </source>
</evidence>
<evidence type="ECO:0000313" key="2">
    <source>
        <dbReference type="EMBL" id="GBP59434.1"/>
    </source>
</evidence>
<dbReference type="Proteomes" id="UP000299102">
    <property type="component" value="Unassembled WGS sequence"/>
</dbReference>
<comment type="caution">
    <text evidence="2">The sequence shown here is derived from an EMBL/GenBank/DDBJ whole genome shotgun (WGS) entry which is preliminary data.</text>
</comment>
<feature type="region of interest" description="Disordered" evidence="1">
    <location>
        <begin position="41"/>
        <end position="60"/>
    </location>
</feature>
<dbReference type="EMBL" id="BGZK01000761">
    <property type="protein sequence ID" value="GBP59434.1"/>
    <property type="molecule type" value="Genomic_DNA"/>
</dbReference>